<proteinExistence type="predicted"/>
<protein>
    <submittedName>
        <fullName evidence="1">Uncharacterized protein</fullName>
    </submittedName>
</protein>
<comment type="caution">
    <text evidence="1">The sequence shown here is derived from an EMBL/GenBank/DDBJ whole genome shotgun (WGS) entry which is preliminary data.</text>
</comment>
<accession>A0A973W2Q2</accession>
<reference evidence="1" key="1">
    <citation type="submission" date="2020-06" db="EMBL/GenBank/DDBJ databases">
        <title>Whole Genome Sequence of Bradyrhizobium sp. Strain 1S1.</title>
        <authorList>
            <person name="Bromfield E.S.P."/>
            <person name="Cloutier S."/>
        </authorList>
    </citation>
    <scope>NUCLEOTIDE SEQUENCE [LARGE SCALE GENOMIC DNA]</scope>
    <source>
        <strain evidence="1">1S1</strain>
    </source>
</reference>
<dbReference type="EMBL" id="JAAOLE020000001">
    <property type="protein sequence ID" value="NVI46458.1"/>
    <property type="molecule type" value="Genomic_DNA"/>
</dbReference>
<dbReference type="AlphaFoldDB" id="A0A973W2Q2"/>
<gene>
    <name evidence="1" type="ORF">HAP48_026565</name>
</gene>
<dbReference type="RefSeq" id="WP_166205780.1">
    <property type="nucleotide sequence ID" value="NZ_CP088285.1"/>
</dbReference>
<sequence>MAFQYNGDKCPKCRRYMIVAPPIPANSNDQVKCQVCGHQGTLDEFAEAYDRDFPEDE</sequence>
<name>A0A973W2Q2_9BRAD</name>
<evidence type="ECO:0000313" key="1">
    <source>
        <dbReference type="EMBL" id="NVI46458.1"/>
    </source>
</evidence>
<organism evidence="1">
    <name type="scientific">Bradyrhizobium septentrionale</name>
    <dbReference type="NCBI Taxonomy" id="1404411"/>
    <lineage>
        <taxon>Bacteria</taxon>
        <taxon>Pseudomonadati</taxon>
        <taxon>Pseudomonadota</taxon>
        <taxon>Alphaproteobacteria</taxon>
        <taxon>Hyphomicrobiales</taxon>
        <taxon>Nitrobacteraceae</taxon>
        <taxon>Bradyrhizobium</taxon>
    </lineage>
</organism>